<evidence type="ECO:0000313" key="3">
    <source>
        <dbReference type="Proteomes" id="UP000193560"/>
    </source>
</evidence>
<reference evidence="2 3" key="1">
    <citation type="submission" date="2016-07" db="EMBL/GenBank/DDBJ databases">
        <title>Pervasive Adenine N6-methylation of Active Genes in Fungi.</title>
        <authorList>
            <consortium name="DOE Joint Genome Institute"/>
            <person name="Mondo S.J."/>
            <person name="Dannebaum R.O."/>
            <person name="Kuo R.C."/>
            <person name="Labutti K."/>
            <person name="Haridas S."/>
            <person name="Kuo A."/>
            <person name="Salamov A."/>
            <person name="Ahrendt S.R."/>
            <person name="Lipzen A."/>
            <person name="Sullivan W."/>
            <person name="Andreopoulos W.B."/>
            <person name="Clum A."/>
            <person name="Lindquist E."/>
            <person name="Daum C."/>
            <person name="Ramamoorthy G.K."/>
            <person name="Gryganskyi A."/>
            <person name="Culley D."/>
            <person name="Magnuson J.K."/>
            <person name="James T.Y."/>
            <person name="O'Malley M.A."/>
            <person name="Stajich J.E."/>
            <person name="Spatafora J.W."/>
            <person name="Visel A."/>
            <person name="Grigoriev I.V."/>
        </authorList>
    </citation>
    <scope>NUCLEOTIDE SEQUENCE [LARGE SCALE GENOMIC DNA]</scope>
    <source>
        <strain evidence="2 3">NRRL 1336</strain>
    </source>
</reference>
<proteinExistence type="predicted"/>
<keyword evidence="1" id="KW-1133">Transmembrane helix</keyword>
<gene>
    <name evidence="2" type="ORF">BCR42DRAFT_431405</name>
</gene>
<keyword evidence="1" id="KW-0812">Transmembrane</keyword>
<keyword evidence="1" id="KW-0472">Membrane</keyword>
<organism evidence="2 3">
    <name type="scientific">Absidia repens</name>
    <dbReference type="NCBI Taxonomy" id="90262"/>
    <lineage>
        <taxon>Eukaryota</taxon>
        <taxon>Fungi</taxon>
        <taxon>Fungi incertae sedis</taxon>
        <taxon>Mucoromycota</taxon>
        <taxon>Mucoromycotina</taxon>
        <taxon>Mucoromycetes</taxon>
        <taxon>Mucorales</taxon>
        <taxon>Cunninghamellaceae</taxon>
        <taxon>Absidia</taxon>
    </lineage>
</organism>
<feature type="transmembrane region" description="Helical" evidence="1">
    <location>
        <begin position="40"/>
        <end position="63"/>
    </location>
</feature>
<keyword evidence="3" id="KW-1185">Reference proteome</keyword>
<comment type="caution">
    <text evidence="2">The sequence shown here is derived from an EMBL/GenBank/DDBJ whole genome shotgun (WGS) entry which is preliminary data.</text>
</comment>
<evidence type="ECO:0000313" key="2">
    <source>
        <dbReference type="EMBL" id="ORZ25761.1"/>
    </source>
</evidence>
<evidence type="ECO:0000256" key="1">
    <source>
        <dbReference type="SAM" id="Phobius"/>
    </source>
</evidence>
<accession>A0A1X2J1S7</accession>
<protein>
    <submittedName>
        <fullName evidence="2">Uncharacterized protein</fullName>
    </submittedName>
</protein>
<sequence length="146" mass="16620">MTTTYTNPRLLPATTTIYYIVVIFDVVIIGLSYISRLFGAFAGIIHATSCRFLGIYEVLLALAERMMLDMEKQTQSINQTILTVLDSGFGDNSIVSQDAKGYSPDKDLDYSFTRMNTRFMNMEQDLNSLLCQWKKNKHVLLNIIDD</sequence>
<dbReference type="EMBL" id="MCGE01000001">
    <property type="protein sequence ID" value="ORZ25761.1"/>
    <property type="molecule type" value="Genomic_DNA"/>
</dbReference>
<feature type="transmembrane region" description="Helical" evidence="1">
    <location>
        <begin position="16"/>
        <end position="34"/>
    </location>
</feature>
<dbReference type="Proteomes" id="UP000193560">
    <property type="component" value="Unassembled WGS sequence"/>
</dbReference>
<dbReference type="AlphaFoldDB" id="A0A1X2J1S7"/>
<name>A0A1X2J1S7_9FUNG</name>